<organism evidence="1 2">
    <name type="scientific">Araneus ventricosus</name>
    <name type="common">Orbweaver spider</name>
    <name type="synonym">Epeira ventricosa</name>
    <dbReference type="NCBI Taxonomy" id="182803"/>
    <lineage>
        <taxon>Eukaryota</taxon>
        <taxon>Metazoa</taxon>
        <taxon>Ecdysozoa</taxon>
        <taxon>Arthropoda</taxon>
        <taxon>Chelicerata</taxon>
        <taxon>Arachnida</taxon>
        <taxon>Araneae</taxon>
        <taxon>Araneomorphae</taxon>
        <taxon>Entelegynae</taxon>
        <taxon>Araneoidea</taxon>
        <taxon>Araneidae</taxon>
        <taxon>Araneus</taxon>
    </lineage>
</organism>
<dbReference type="Pfam" id="PF13412">
    <property type="entry name" value="HTH_24"/>
    <property type="match status" value="1"/>
</dbReference>
<keyword evidence="2" id="KW-1185">Reference proteome</keyword>
<name>A0A4Y2D127_ARAVE</name>
<reference evidence="1 2" key="1">
    <citation type="journal article" date="2019" name="Sci. Rep.">
        <title>Orb-weaving spider Araneus ventricosus genome elucidates the spidroin gene catalogue.</title>
        <authorList>
            <person name="Kono N."/>
            <person name="Nakamura H."/>
            <person name="Ohtoshi R."/>
            <person name="Moran D.A.P."/>
            <person name="Shinohara A."/>
            <person name="Yoshida Y."/>
            <person name="Fujiwara M."/>
            <person name="Mori M."/>
            <person name="Tomita M."/>
            <person name="Arakawa K."/>
        </authorList>
    </citation>
    <scope>NUCLEOTIDE SEQUENCE [LARGE SCALE GENOMIC DNA]</scope>
</reference>
<gene>
    <name evidence="1" type="ORF">AVEN_59225_1</name>
</gene>
<evidence type="ECO:0000313" key="2">
    <source>
        <dbReference type="Proteomes" id="UP000499080"/>
    </source>
</evidence>
<dbReference type="EMBL" id="BGPR01000267">
    <property type="protein sequence ID" value="GBM09245.1"/>
    <property type="molecule type" value="Genomic_DNA"/>
</dbReference>
<evidence type="ECO:0000313" key="1">
    <source>
        <dbReference type="EMBL" id="GBM09245.1"/>
    </source>
</evidence>
<dbReference type="OrthoDB" id="6154603at2759"/>
<dbReference type="AlphaFoldDB" id="A0A4Y2D127"/>
<comment type="caution">
    <text evidence="1">The sequence shown here is derived from an EMBL/GenBank/DDBJ whole genome shotgun (WGS) entry which is preliminary data.</text>
</comment>
<accession>A0A4Y2D127</accession>
<proteinExistence type="predicted"/>
<sequence length="194" mass="22878">MDREESTARKRRLIRKRWRARQSQETLIRMRAADNEYHRRREGETQEERQKRLEFLSEYRERIRQQQRQDIVNQFSTVIDTKRKTLWYNRLSSEVEGFLICQERVNGATTSTVNELIRQNRRITTREIAVELSISKGTVHHIIHKKPWLWQSFCTVGAQASVRESEDSENGCLSDPAVSTLKPSAPFLYAGISV</sequence>
<dbReference type="Proteomes" id="UP000499080">
    <property type="component" value="Unassembled WGS sequence"/>
</dbReference>
<protein>
    <submittedName>
        <fullName evidence="1">Uncharacterized protein</fullName>
    </submittedName>
</protein>